<feature type="domain" description="G protein gamma" evidence="6">
    <location>
        <begin position="29"/>
        <end position="99"/>
    </location>
</feature>
<keyword evidence="9" id="KW-1185">Reference proteome</keyword>
<evidence type="ECO:0000256" key="1">
    <source>
        <dbReference type="ARBA" id="ARBA00004236"/>
    </source>
</evidence>
<keyword evidence="3" id="KW-0175">Coiled coil</keyword>
<evidence type="ECO:0000256" key="2">
    <source>
        <dbReference type="ARBA" id="ARBA00022475"/>
    </source>
</evidence>
<dbReference type="PANTHER" id="PTHR35129:SF1">
    <property type="entry name" value="GUANINE NUCLEOTIDE-BINDING PROTEIN SUBUNIT GAMMA 1"/>
    <property type="match status" value="1"/>
</dbReference>
<dbReference type="SMART" id="SM01224">
    <property type="entry name" value="G_gamma"/>
    <property type="match status" value="1"/>
</dbReference>
<evidence type="ECO:0000259" key="6">
    <source>
        <dbReference type="SMART" id="SM01224"/>
    </source>
</evidence>
<evidence type="ECO:0000256" key="5">
    <source>
        <dbReference type="ARBA" id="ARBA00023224"/>
    </source>
</evidence>
<dbReference type="EnsemblPlants" id="PNT74404">
    <property type="protein sequence ID" value="PNT74404"/>
    <property type="gene ID" value="BRADI_1g14140v3"/>
</dbReference>
<proteinExistence type="predicted"/>
<dbReference type="InterPro" id="IPR045878">
    <property type="entry name" value="GG1/2"/>
</dbReference>
<reference evidence="7 8" key="1">
    <citation type="journal article" date="2010" name="Nature">
        <title>Genome sequencing and analysis of the model grass Brachypodium distachyon.</title>
        <authorList>
            <consortium name="International Brachypodium Initiative"/>
        </authorList>
    </citation>
    <scope>NUCLEOTIDE SEQUENCE [LARGE SCALE GENOMIC DNA]</scope>
    <source>
        <strain evidence="7 8">Bd21</strain>
    </source>
</reference>
<keyword evidence="2" id="KW-1003">Cell membrane</keyword>
<dbReference type="OrthoDB" id="1934467at2759"/>
<dbReference type="EMBL" id="CM000880">
    <property type="protein sequence ID" value="PNT74404.1"/>
    <property type="molecule type" value="Genomic_DNA"/>
</dbReference>
<evidence type="ECO:0000313" key="7">
    <source>
        <dbReference type="EMBL" id="PNT74404.1"/>
    </source>
</evidence>
<protein>
    <recommendedName>
        <fullName evidence="6">G protein gamma domain-containing protein</fullName>
    </recommendedName>
</protein>
<keyword evidence="5" id="KW-0807">Transducer</keyword>
<accession>A0A2K2DJF0</accession>
<evidence type="ECO:0000256" key="4">
    <source>
        <dbReference type="ARBA" id="ARBA00023136"/>
    </source>
</evidence>
<gene>
    <name evidence="8" type="primary">LOC100830673</name>
    <name evidence="7" type="ORF">BRADI_1g14140v3</name>
</gene>
<organism evidence="7">
    <name type="scientific">Brachypodium distachyon</name>
    <name type="common">Purple false brome</name>
    <name type="synonym">Trachynia distachya</name>
    <dbReference type="NCBI Taxonomy" id="15368"/>
    <lineage>
        <taxon>Eukaryota</taxon>
        <taxon>Viridiplantae</taxon>
        <taxon>Streptophyta</taxon>
        <taxon>Embryophyta</taxon>
        <taxon>Tracheophyta</taxon>
        <taxon>Spermatophyta</taxon>
        <taxon>Magnoliopsida</taxon>
        <taxon>Liliopsida</taxon>
        <taxon>Poales</taxon>
        <taxon>Poaceae</taxon>
        <taxon>BOP clade</taxon>
        <taxon>Pooideae</taxon>
        <taxon>Stipodae</taxon>
        <taxon>Brachypodieae</taxon>
        <taxon>Brachypodium</taxon>
    </lineage>
</organism>
<keyword evidence="4" id="KW-0472">Membrane</keyword>
<dbReference type="Gramene" id="PNT74404">
    <property type="protein sequence ID" value="PNT74404"/>
    <property type="gene ID" value="BRADI_1g14140v3"/>
</dbReference>
<evidence type="ECO:0000313" key="9">
    <source>
        <dbReference type="Proteomes" id="UP000008810"/>
    </source>
</evidence>
<dbReference type="ExpressionAtlas" id="A0A2K2DJF0">
    <property type="expression patterns" value="baseline"/>
</dbReference>
<dbReference type="PANTHER" id="PTHR35129">
    <property type="entry name" value="GUANINE NUCLEOTIDE-BINDING PROTEIN SUBUNIT GAMMA 1"/>
    <property type="match status" value="1"/>
</dbReference>
<reference evidence="7" key="2">
    <citation type="submission" date="2017-06" db="EMBL/GenBank/DDBJ databases">
        <title>WGS assembly of Brachypodium distachyon.</title>
        <authorList>
            <consortium name="The International Brachypodium Initiative"/>
            <person name="Lucas S."/>
            <person name="Harmon-Smith M."/>
            <person name="Lail K."/>
            <person name="Tice H."/>
            <person name="Grimwood J."/>
            <person name="Bruce D."/>
            <person name="Barry K."/>
            <person name="Shu S."/>
            <person name="Lindquist E."/>
            <person name="Wang M."/>
            <person name="Pitluck S."/>
            <person name="Vogel J.P."/>
            <person name="Garvin D.F."/>
            <person name="Mockler T.C."/>
            <person name="Schmutz J."/>
            <person name="Rokhsar D."/>
            <person name="Bevan M.W."/>
        </authorList>
    </citation>
    <scope>NUCLEOTIDE SEQUENCE</scope>
    <source>
        <strain evidence="7">Bd21</strain>
    </source>
</reference>
<reference evidence="8" key="3">
    <citation type="submission" date="2018-08" db="UniProtKB">
        <authorList>
            <consortium name="EnsemblPlants"/>
        </authorList>
    </citation>
    <scope>IDENTIFICATION</scope>
    <source>
        <strain evidence="8">cv. Bd21</strain>
    </source>
</reference>
<comment type="subcellular location">
    <subcellularLocation>
        <location evidence="1">Cell membrane</location>
    </subcellularLocation>
</comment>
<dbReference type="InterPro" id="IPR015898">
    <property type="entry name" value="G-protein_gamma-like_dom"/>
</dbReference>
<dbReference type="Proteomes" id="UP000008810">
    <property type="component" value="Chromosome 1"/>
</dbReference>
<sequence length="99" mass="11466">MGKCGKPCFIICAMCDPIPIFQSHWREKSVLDQRDFRKGEELQELEKTDIISAALQEFLVTIEGKADPLLPVTTGVAYQSWDRWFEGPEDLRRCKCWCL</sequence>
<dbReference type="AlphaFoldDB" id="A0A2K2DJF0"/>
<evidence type="ECO:0000256" key="3">
    <source>
        <dbReference type="ARBA" id="ARBA00023054"/>
    </source>
</evidence>
<name>A0A2K2DJF0_BRADI</name>
<dbReference type="GO" id="GO:0007165">
    <property type="term" value="P:signal transduction"/>
    <property type="evidence" value="ECO:0007669"/>
    <property type="project" value="UniProtKB-KW"/>
</dbReference>
<dbReference type="GO" id="GO:0005886">
    <property type="term" value="C:plasma membrane"/>
    <property type="evidence" value="ECO:0007669"/>
    <property type="project" value="UniProtKB-SubCell"/>
</dbReference>
<evidence type="ECO:0000313" key="8">
    <source>
        <dbReference type="EnsemblPlants" id="PNT74404"/>
    </source>
</evidence>